<dbReference type="EMBL" id="CAJNOR010001369">
    <property type="protein sequence ID" value="CAF1130415.1"/>
    <property type="molecule type" value="Genomic_DNA"/>
</dbReference>
<evidence type="ECO:0000313" key="2">
    <source>
        <dbReference type="EMBL" id="CAF1130415.1"/>
    </source>
</evidence>
<feature type="region of interest" description="Disordered" evidence="1">
    <location>
        <begin position="16"/>
        <end position="36"/>
    </location>
</feature>
<organism evidence="3 5">
    <name type="scientific">Adineta ricciae</name>
    <name type="common">Rotifer</name>
    <dbReference type="NCBI Taxonomy" id="249248"/>
    <lineage>
        <taxon>Eukaryota</taxon>
        <taxon>Metazoa</taxon>
        <taxon>Spiralia</taxon>
        <taxon>Gnathifera</taxon>
        <taxon>Rotifera</taxon>
        <taxon>Eurotatoria</taxon>
        <taxon>Bdelloidea</taxon>
        <taxon>Adinetida</taxon>
        <taxon>Adinetidae</taxon>
        <taxon>Adineta</taxon>
    </lineage>
</organism>
<dbReference type="Proteomes" id="UP000663828">
    <property type="component" value="Unassembled WGS sequence"/>
</dbReference>
<sequence>MVDQIQQPVDIVIPWLDSSGLNDDNDEEDTQRESRTHTKLVDISSYKTNMTIRPLYLIKRKKYFETILRELAARNRILVKGFNTYAYFSCKKDVMQRQINQHLTNTNSYLLYMEFTKSNSYFTKKYLKLINNEFIFALHNFLQSNRITLHQWILMTPNQSKLRLQTLYFLPDTDTENVIFHPMSCCRDSLTIRLSQFLRRQIEPIYRRTTLATTFKQGADCVHALMKYTGEKRLRSTTLFATIYIHDLCTVYSHEEMLYLLERFLHEHVSDSHEIDGLSISTLVELVRLFLDNQYIVYGYKLYRHVRGSPVKSPLTSVLANIYMYYWEQELITTLRDQQEIYGRRLDKIFLTWNKSEEALHQLIETINTASNRYHLHLTKTINNNNITYLDVNMSHIGHRLRTTVAHNITTHPYALPYVYGHQTSRVLTLLRSCLMRAALCCSEFYDFINECHDIQVSFEYNGFHYDYFPTGLALFLHDFHIDELRLDLNEAVYNSRLYVQLRQNIFQAIHGPPTTTTTTTTTTNTQTEQ</sequence>
<comment type="caution">
    <text evidence="3">The sequence shown here is derived from an EMBL/GenBank/DDBJ whole genome shotgun (WGS) entry which is preliminary data.</text>
</comment>
<dbReference type="OrthoDB" id="9994625at2759"/>
<accession>A0A815S2D7</accession>
<dbReference type="Gene3D" id="3.30.70.2630">
    <property type="match status" value="1"/>
</dbReference>
<keyword evidence="4" id="KW-1185">Reference proteome</keyword>
<dbReference type="Gene3D" id="3.10.10.20">
    <property type="match status" value="1"/>
</dbReference>
<dbReference type="AlphaFoldDB" id="A0A815S2D7"/>
<gene>
    <name evidence="3" type="ORF">EDS130_LOCUS41677</name>
    <name evidence="2" type="ORF">XAT740_LOCUS19871</name>
</gene>
<dbReference type="Proteomes" id="UP000663852">
    <property type="component" value="Unassembled WGS sequence"/>
</dbReference>
<evidence type="ECO:0000313" key="3">
    <source>
        <dbReference type="EMBL" id="CAF1485115.1"/>
    </source>
</evidence>
<reference evidence="3" key="1">
    <citation type="submission" date="2021-02" db="EMBL/GenBank/DDBJ databases">
        <authorList>
            <person name="Nowell W R."/>
        </authorList>
    </citation>
    <scope>NUCLEOTIDE SEQUENCE</scope>
</reference>
<evidence type="ECO:0008006" key="6">
    <source>
        <dbReference type="Google" id="ProtNLM"/>
    </source>
</evidence>
<evidence type="ECO:0000256" key="1">
    <source>
        <dbReference type="SAM" id="MobiDB-lite"/>
    </source>
</evidence>
<evidence type="ECO:0000313" key="4">
    <source>
        <dbReference type="Proteomes" id="UP000663828"/>
    </source>
</evidence>
<dbReference type="PANTHER" id="PTHR21301:SF10">
    <property type="entry name" value="REVERSE TRANSCRIPTASE DOMAIN-CONTAINING PROTEIN"/>
    <property type="match status" value="1"/>
</dbReference>
<protein>
    <recommendedName>
        <fullName evidence="6">Reverse transcriptase domain-containing protein</fullName>
    </recommendedName>
</protein>
<dbReference type="PANTHER" id="PTHR21301">
    <property type="entry name" value="REVERSE TRANSCRIPTASE"/>
    <property type="match status" value="1"/>
</dbReference>
<dbReference type="Gene3D" id="1.10.10.2210">
    <property type="match status" value="1"/>
</dbReference>
<dbReference type="EMBL" id="CAJNOJ010000562">
    <property type="protein sequence ID" value="CAF1485115.1"/>
    <property type="molecule type" value="Genomic_DNA"/>
</dbReference>
<name>A0A815S2D7_ADIRI</name>
<evidence type="ECO:0000313" key="5">
    <source>
        <dbReference type="Proteomes" id="UP000663852"/>
    </source>
</evidence>
<proteinExistence type="predicted"/>